<dbReference type="Proteomes" id="UP000662200">
    <property type="component" value="Unassembled WGS sequence"/>
</dbReference>
<sequence>MKVARDHALRHCHRHRRRQRQYSQAIKLLRDLAPFIAAVAALVAALSNGTLR</sequence>
<proteinExistence type="predicted"/>
<accession>A0A8J3BJW8</accession>
<protein>
    <submittedName>
        <fullName evidence="2">Uncharacterized protein</fullName>
    </submittedName>
</protein>
<dbReference type="EMBL" id="BMQC01000002">
    <property type="protein sequence ID" value="GGK19740.1"/>
    <property type="molecule type" value="Genomic_DNA"/>
</dbReference>
<evidence type="ECO:0000313" key="3">
    <source>
        <dbReference type="Proteomes" id="UP000662200"/>
    </source>
</evidence>
<comment type="caution">
    <text evidence="2">The sequence shown here is derived from an EMBL/GenBank/DDBJ whole genome shotgun (WGS) entry which is preliminary data.</text>
</comment>
<keyword evidence="1" id="KW-0472">Membrane</keyword>
<reference evidence="2" key="2">
    <citation type="submission" date="2020-09" db="EMBL/GenBank/DDBJ databases">
        <authorList>
            <person name="Sun Q."/>
            <person name="Ohkuma M."/>
        </authorList>
    </citation>
    <scope>NUCLEOTIDE SEQUENCE</scope>
    <source>
        <strain evidence="2">JCM 3091</strain>
    </source>
</reference>
<feature type="transmembrane region" description="Helical" evidence="1">
    <location>
        <begin position="28"/>
        <end position="47"/>
    </location>
</feature>
<evidence type="ECO:0000256" key="1">
    <source>
        <dbReference type="SAM" id="Phobius"/>
    </source>
</evidence>
<evidence type="ECO:0000313" key="2">
    <source>
        <dbReference type="EMBL" id="GGK19740.1"/>
    </source>
</evidence>
<keyword evidence="1" id="KW-1133">Transmembrane helix</keyword>
<keyword evidence="3" id="KW-1185">Reference proteome</keyword>
<keyword evidence="1" id="KW-0812">Transmembrane</keyword>
<dbReference type="AlphaFoldDB" id="A0A8J3BJW8"/>
<reference evidence="2" key="1">
    <citation type="journal article" date="2014" name="Int. J. Syst. Evol. Microbiol.">
        <title>Complete genome sequence of Corynebacterium casei LMG S-19264T (=DSM 44701T), isolated from a smear-ripened cheese.</title>
        <authorList>
            <consortium name="US DOE Joint Genome Institute (JGI-PGF)"/>
            <person name="Walter F."/>
            <person name="Albersmeier A."/>
            <person name="Kalinowski J."/>
            <person name="Ruckert C."/>
        </authorList>
    </citation>
    <scope>NUCLEOTIDE SEQUENCE</scope>
    <source>
        <strain evidence="2">JCM 3091</strain>
    </source>
</reference>
<organism evidence="2 3">
    <name type="scientific">Pilimelia terevasa</name>
    <dbReference type="NCBI Taxonomy" id="53372"/>
    <lineage>
        <taxon>Bacteria</taxon>
        <taxon>Bacillati</taxon>
        <taxon>Actinomycetota</taxon>
        <taxon>Actinomycetes</taxon>
        <taxon>Micromonosporales</taxon>
        <taxon>Micromonosporaceae</taxon>
        <taxon>Pilimelia</taxon>
    </lineage>
</organism>
<name>A0A8J3BJW8_9ACTN</name>
<gene>
    <name evidence="2" type="ORF">GCM10010124_10430</name>
</gene>